<proteinExistence type="predicted"/>
<name>A0AAD6TCE8_9AGAR</name>
<sequence length="196" mass="22497">MAAPKMKQYKKICLSELLLRIPSNHRYFCTQPDMHHTLSASIILWFISPLLGNTLRYIVLALVLMAFTAYAVDLYSPSRRLARLEDAIKAAKDILTRAENCSRDYLELMDLADCLIHIEISTSNIRIQLLDASGLTKWSLKIMERINECTKKVQGINTSVLHIMEGEHQYQLKKSSQEKREVIDAITLPPTRELPR</sequence>
<dbReference type="AlphaFoldDB" id="A0AAD6TCE8"/>
<protein>
    <submittedName>
        <fullName evidence="2">Uncharacterized protein</fullName>
    </submittedName>
</protein>
<gene>
    <name evidence="2" type="ORF">C8F04DRAFT_1251631</name>
</gene>
<keyword evidence="1" id="KW-0472">Membrane</keyword>
<evidence type="ECO:0000313" key="2">
    <source>
        <dbReference type="EMBL" id="KAJ7042821.1"/>
    </source>
</evidence>
<reference evidence="2" key="1">
    <citation type="submission" date="2023-03" db="EMBL/GenBank/DDBJ databases">
        <title>Massive genome expansion in bonnet fungi (Mycena s.s.) driven by repeated elements and novel gene families across ecological guilds.</title>
        <authorList>
            <consortium name="Lawrence Berkeley National Laboratory"/>
            <person name="Harder C.B."/>
            <person name="Miyauchi S."/>
            <person name="Viragh M."/>
            <person name="Kuo A."/>
            <person name="Thoen E."/>
            <person name="Andreopoulos B."/>
            <person name="Lu D."/>
            <person name="Skrede I."/>
            <person name="Drula E."/>
            <person name="Henrissat B."/>
            <person name="Morin E."/>
            <person name="Kohler A."/>
            <person name="Barry K."/>
            <person name="LaButti K."/>
            <person name="Morin E."/>
            <person name="Salamov A."/>
            <person name="Lipzen A."/>
            <person name="Mereny Z."/>
            <person name="Hegedus B."/>
            <person name="Baldrian P."/>
            <person name="Stursova M."/>
            <person name="Weitz H."/>
            <person name="Taylor A."/>
            <person name="Grigoriev I.V."/>
            <person name="Nagy L.G."/>
            <person name="Martin F."/>
            <person name="Kauserud H."/>
        </authorList>
    </citation>
    <scope>NUCLEOTIDE SEQUENCE</scope>
    <source>
        <strain evidence="2">CBHHK200</strain>
    </source>
</reference>
<feature type="transmembrane region" description="Helical" evidence="1">
    <location>
        <begin position="34"/>
        <end position="51"/>
    </location>
</feature>
<dbReference type="EMBL" id="JARJCM010000011">
    <property type="protein sequence ID" value="KAJ7042821.1"/>
    <property type="molecule type" value="Genomic_DNA"/>
</dbReference>
<evidence type="ECO:0000256" key="1">
    <source>
        <dbReference type="SAM" id="Phobius"/>
    </source>
</evidence>
<keyword evidence="3" id="KW-1185">Reference proteome</keyword>
<keyword evidence="1" id="KW-1133">Transmembrane helix</keyword>
<comment type="caution">
    <text evidence="2">The sequence shown here is derived from an EMBL/GenBank/DDBJ whole genome shotgun (WGS) entry which is preliminary data.</text>
</comment>
<accession>A0AAD6TCE8</accession>
<organism evidence="2 3">
    <name type="scientific">Mycena alexandri</name>
    <dbReference type="NCBI Taxonomy" id="1745969"/>
    <lineage>
        <taxon>Eukaryota</taxon>
        <taxon>Fungi</taxon>
        <taxon>Dikarya</taxon>
        <taxon>Basidiomycota</taxon>
        <taxon>Agaricomycotina</taxon>
        <taxon>Agaricomycetes</taxon>
        <taxon>Agaricomycetidae</taxon>
        <taxon>Agaricales</taxon>
        <taxon>Marasmiineae</taxon>
        <taxon>Mycenaceae</taxon>
        <taxon>Mycena</taxon>
    </lineage>
</organism>
<keyword evidence="1" id="KW-0812">Transmembrane</keyword>
<dbReference type="Proteomes" id="UP001218188">
    <property type="component" value="Unassembled WGS sequence"/>
</dbReference>
<evidence type="ECO:0000313" key="3">
    <source>
        <dbReference type="Proteomes" id="UP001218188"/>
    </source>
</evidence>